<comment type="cofactor">
    <cofactor evidence="1">
        <name>Mg(2+)</name>
        <dbReference type="ChEBI" id="CHEBI:18420"/>
    </cofactor>
</comment>
<gene>
    <name evidence="6" type="ORF">LEP48_02960</name>
</gene>
<dbReference type="SUPFAM" id="SSF51621">
    <property type="entry name" value="Phosphoenolpyruvate/pyruvate domain"/>
    <property type="match status" value="1"/>
</dbReference>
<evidence type="ECO:0000313" key="6">
    <source>
        <dbReference type="EMBL" id="MCA5892311.1"/>
    </source>
</evidence>
<proteinExistence type="predicted"/>
<dbReference type="PANTHER" id="PTHR32308">
    <property type="entry name" value="LYASE BETA SUBUNIT, PUTATIVE (AFU_ORTHOLOGUE AFUA_4G13030)-RELATED"/>
    <property type="match status" value="1"/>
</dbReference>
<dbReference type="InterPro" id="IPR015813">
    <property type="entry name" value="Pyrv/PenolPyrv_kinase-like_dom"/>
</dbReference>
<evidence type="ECO:0000256" key="2">
    <source>
        <dbReference type="ARBA" id="ARBA00022723"/>
    </source>
</evidence>
<feature type="domain" description="HpcH/HpaI aldolase/citrate lyase" evidence="5">
    <location>
        <begin position="12"/>
        <end position="96"/>
    </location>
</feature>
<evidence type="ECO:0000259" key="5">
    <source>
        <dbReference type="Pfam" id="PF03328"/>
    </source>
</evidence>
<dbReference type="RefSeq" id="WP_225564061.1">
    <property type="nucleotide sequence ID" value="NZ_JAIXCQ010000001.1"/>
</dbReference>
<dbReference type="InterPro" id="IPR011206">
    <property type="entry name" value="Citrate_lyase_beta/mcl1/mcl2"/>
</dbReference>
<dbReference type="Gene3D" id="3.20.20.60">
    <property type="entry name" value="Phosphoenolpyruvate-binding domains"/>
    <property type="match status" value="1"/>
</dbReference>
<dbReference type="GO" id="GO:0016829">
    <property type="term" value="F:lyase activity"/>
    <property type="evidence" value="ECO:0007669"/>
    <property type="project" value="UniProtKB-KW"/>
</dbReference>
<feature type="domain" description="HpcH/HpaI aldolase/citrate lyase" evidence="5">
    <location>
        <begin position="112"/>
        <end position="217"/>
    </location>
</feature>
<dbReference type="Pfam" id="PF03328">
    <property type="entry name" value="HpcH_HpaI"/>
    <property type="match status" value="2"/>
</dbReference>
<dbReference type="EMBL" id="JAIXCQ010000001">
    <property type="protein sequence ID" value="MCA5892311.1"/>
    <property type="molecule type" value="Genomic_DNA"/>
</dbReference>
<reference evidence="6 7" key="1">
    <citation type="submission" date="2021-09" db="EMBL/GenBank/DDBJ databases">
        <title>Isoptericola luteus sp. nov., a novel bacterium isolated from Harbin, the capital city of Heilongjiang province.</title>
        <authorList>
            <person name="Li J."/>
        </authorList>
    </citation>
    <scope>NUCLEOTIDE SEQUENCE [LARGE SCALE GENOMIC DNA]</scope>
    <source>
        <strain evidence="6 7">NEAU-Y5</strain>
    </source>
</reference>
<keyword evidence="7" id="KW-1185">Reference proteome</keyword>
<dbReference type="Proteomes" id="UP001319870">
    <property type="component" value="Unassembled WGS sequence"/>
</dbReference>
<keyword evidence="2" id="KW-0479">Metal-binding</keyword>
<organism evidence="6 7">
    <name type="scientific">Isoptericola luteus</name>
    <dbReference type="NCBI Taxonomy" id="2879484"/>
    <lineage>
        <taxon>Bacteria</taxon>
        <taxon>Bacillati</taxon>
        <taxon>Actinomycetota</taxon>
        <taxon>Actinomycetes</taxon>
        <taxon>Micrococcales</taxon>
        <taxon>Promicromonosporaceae</taxon>
        <taxon>Isoptericola</taxon>
    </lineage>
</organism>
<dbReference type="PANTHER" id="PTHR32308:SF10">
    <property type="entry name" value="CITRATE LYASE SUBUNIT BETA"/>
    <property type="match status" value="1"/>
</dbReference>
<accession>A0ABS7ZDG1</accession>
<keyword evidence="3" id="KW-0460">Magnesium</keyword>
<comment type="caution">
    <text evidence="6">The sequence shown here is derived from an EMBL/GenBank/DDBJ whole genome shotgun (WGS) entry which is preliminary data.</text>
</comment>
<evidence type="ECO:0000256" key="3">
    <source>
        <dbReference type="ARBA" id="ARBA00022842"/>
    </source>
</evidence>
<evidence type="ECO:0000256" key="1">
    <source>
        <dbReference type="ARBA" id="ARBA00001946"/>
    </source>
</evidence>
<name>A0ABS7ZDG1_9MICO</name>
<dbReference type="PIRSF" id="PIRSF015582">
    <property type="entry name" value="Cit_lyase_B"/>
    <property type="match status" value="1"/>
</dbReference>
<sequence length="305" mass="30712">MSPAPFTLGPALLFCPADRPDRYAKALARADAVILDLEDAVAADHKEAAREGLLAHAIDPARTIVRVNPVGSPEHDADLAALAGTEYRTVMLPKADGRFVGPLLAPDGGPYAVVALCETAAGVLAAPALAARPDVVALAWGAEDLVASLGGTSSRAPDGGYRDVARHARSAVLLAAGAAGKPAIDAVHLDLDDLDGVRAEAVDAVASGFAATMCVHPAHVGAVRAAYAPSDAAVAEASELLAAAERESDGGVFALAGHMVDGPLLRHAEAVLRRAGAVRTTPGAPAAASGEQIAAQPANDEGDRP</sequence>
<feature type="region of interest" description="Disordered" evidence="4">
    <location>
        <begin position="281"/>
        <end position="305"/>
    </location>
</feature>
<evidence type="ECO:0000256" key="4">
    <source>
        <dbReference type="SAM" id="MobiDB-lite"/>
    </source>
</evidence>
<protein>
    <submittedName>
        <fullName evidence="6">CoA ester lyase</fullName>
    </submittedName>
</protein>
<evidence type="ECO:0000313" key="7">
    <source>
        <dbReference type="Proteomes" id="UP001319870"/>
    </source>
</evidence>
<dbReference type="InterPro" id="IPR005000">
    <property type="entry name" value="Aldolase/citrate-lyase_domain"/>
</dbReference>
<keyword evidence="6" id="KW-0456">Lyase</keyword>
<dbReference type="InterPro" id="IPR040442">
    <property type="entry name" value="Pyrv_kinase-like_dom_sf"/>
</dbReference>